<protein>
    <submittedName>
        <fullName evidence="1">Uncharacterized protein</fullName>
    </submittedName>
</protein>
<reference evidence="1" key="1">
    <citation type="submission" date="2022-05" db="EMBL/GenBank/DDBJ databases">
        <title>Chromosome-level genome of Chaenocephalus aceratus.</title>
        <authorList>
            <person name="Park H."/>
        </authorList>
    </citation>
    <scope>NUCLEOTIDE SEQUENCE</scope>
    <source>
        <strain evidence="1">KU_202001</strain>
    </source>
</reference>
<gene>
    <name evidence="1" type="ORF">KUCAC02_029308</name>
</gene>
<name>A0ACB9X6H1_CHAAC</name>
<sequence>RRPYSLAPLSWPLPCQSSVYPYKDMPLYPVQLSCPPPCPGLTCRPLPRSLNDQQSLLAVRRRR</sequence>
<dbReference type="EMBL" id="CM043793">
    <property type="protein sequence ID" value="KAI4821374.1"/>
    <property type="molecule type" value="Genomic_DNA"/>
</dbReference>
<proteinExistence type="predicted"/>
<comment type="caution">
    <text evidence="1">The sequence shown here is derived from an EMBL/GenBank/DDBJ whole genome shotgun (WGS) entry which is preliminary data.</text>
</comment>
<accession>A0ACB9X6H1</accession>
<evidence type="ECO:0000313" key="2">
    <source>
        <dbReference type="Proteomes" id="UP001057452"/>
    </source>
</evidence>
<organism evidence="1 2">
    <name type="scientific">Chaenocephalus aceratus</name>
    <name type="common">Blackfin icefish</name>
    <name type="synonym">Chaenichthys aceratus</name>
    <dbReference type="NCBI Taxonomy" id="36190"/>
    <lineage>
        <taxon>Eukaryota</taxon>
        <taxon>Metazoa</taxon>
        <taxon>Chordata</taxon>
        <taxon>Craniata</taxon>
        <taxon>Vertebrata</taxon>
        <taxon>Euteleostomi</taxon>
        <taxon>Actinopterygii</taxon>
        <taxon>Neopterygii</taxon>
        <taxon>Teleostei</taxon>
        <taxon>Neoteleostei</taxon>
        <taxon>Acanthomorphata</taxon>
        <taxon>Eupercaria</taxon>
        <taxon>Perciformes</taxon>
        <taxon>Notothenioidei</taxon>
        <taxon>Channichthyidae</taxon>
        <taxon>Chaenocephalus</taxon>
    </lineage>
</organism>
<dbReference type="Proteomes" id="UP001057452">
    <property type="component" value="Chromosome 9"/>
</dbReference>
<keyword evidence="2" id="KW-1185">Reference proteome</keyword>
<evidence type="ECO:0000313" key="1">
    <source>
        <dbReference type="EMBL" id="KAI4821374.1"/>
    </source>
</evidence>
<feature type="non-terminal residue" evidence="1">
    <location>
        <position position="63"/>
    </location>
</feature>
<feature type="non-terminal residue" evidence="1">
    <location>
        <position position="1"/>
    </location>
</feature>